<dbReference type="EMBL" id="CP063657">
    <property type="protein sequence ID" value="QOW21122.1"/>
    <property type="molecule type" value="Genomic_DNA"/>
</dbReference>
<feature type="region of interest" description="Disordered" evidence="1">
    <location>
        <begin position="41"/>
        <end position="67"/>
    </location>
</feature>
<reference evidence="2 3" key="1">
    <citation type="submission" date="2020-10" db="EMBL/GenBank/DDBJ databases">
        <title>complete genome sequencing of Lysobacter sp. H23M41.</title>
        <authorList>
            <person name="Bae J.-W."/>
            <person name="Lee S.-Y."/>
        </authorList>
    </citation>
    <scope>NUCLEOTIDE SEQUENCE [LARGE SCALE GENOMIC DNA]</scope>
    <source>
        <strain evidence="2 3">H23M41</strain>
    </source>
</reference>
<evidence type="ECO:0000313" key="3">
    <source>
        <dbReference type="Proteomes" id="UP000593932"/>
    </source>
</evidence>
<dbReference type="RefSeq" id="WP_194033710.1">
    <property type="nucleotide sequence ID" value="NZ_CP063657.1"/>
</dbReference>
<organism evidence="2 3">
    <name type="scientific">Novilysobacter avium</name>
    <dbReference type="NCBI Taxonomy" id="2781023"/>
    <lineage>
        <taxon>Bacteria</taxon>
        <taxon>Pseudomonadati</taxon>
        <taxon>Pseudomonadota</taxon>
        <taxon>Gammaproteobacteria</taxon>
        <taxon>Lysobacterales</taxon>
        <taxon>Lysobacteraceae</taxon>
        <taxon>Novilysobacter</taxon>
    </lineage>
</organism>
<accession>A0A7S6ZTM8</accession>
<evidence type="ECO:0000256" key="1">
    <source>
        <dbReference type="SAM" id="MobiDB-lite"/>
    </source>
</evidence>
<sequence>MNRKFNNSLSALTITGAMLVTTVVFGLSPLDVERSTQPAIASVDGNASATHRRESSAPPVSRATGGSVPFRHALLMPYFSFVPRG</sequence>
<dbReference type="Proteomes" id="UP000593932">
    <property type="component" value="Chromosome"/>
</dbReference>
<protein>
    <submittedName>
        <fullName evidence="2">Uncharacterized protein</fullName>
    </submittedName>
</protein>
<keyword evidence="3" id="KW-1185">Reference proteome</keyword>
<name>A0A7S6ZTM8_9GAMM</name>
<evidence type="ECO:0000313" key="2">
    <source>
        <dbReference type="EMBL" id="QOW21122.1"/>
    </source>
</evidence>
<proteinExistence type="predicted"/>
<gene>
    <name evidence="2" type="ORF">INQ42_07400</name>
</gene>